<keyword evidence="3" id="KW-0521">NADP</keyword>
<dbReference type="PROSITE" id="PS50075">
    <property type="entry name" value="CARRIER"/>
    <property type="match status" value="1"/>
</dbReference>
<dbReference type="InterPro" id="IPR042099">
    <property type="entry name" value="ANL_N_sf"/>
</dbReference>
<feature type="domain" description="Carrier" evidence="5">
    <location>
        <begin position="567"/>
        <end position="650"/>
    </location>
</feature>
<reference evidence="6" key="1">
    <citation type="journal article" date="2020" name="bioRxiv">
        <title>Whole genome comparisons of ergot fungi reveals the divergence and evolution of species within the genus Claviceps are the result of varying mechanisms driving genome evolution and host range expansion.</title>
        <authorList>
            <person name="Wyka S.A."/>
            <person name="Mondo S.J."/>
            <person name="Liu M."/>
            <person name="Dettman J."/>
            <person name="Nalam V."/>
            <person name="Broders K.D."/>
        </authorList>
    </citation>
    <scope>NUCLEOTIDE SEQUENCE</scope>
    <source>
        <strain evidence="6">CCC 1102</strain>
    </source>
</reference>
<dbReference type="Pfam" id="PF23562">
    <property type="entry name" value="AMP-binding_C_3"/>
    <property type="match status" value="1"/>
</dbReference>
<dbReference type="InterPro" id="IPR051414">
    <property type="entry name" value="Adenylate-forming_Reductase"/>
</dbReference>
<dbReference type="InterPro" id="IPR020845">
    <property type="entry name" value="AMP-binding_CS"/>
</dbReference>
<comment type="similarity">
    <text evidence="4">Belongs to the NRP synthetase family.</text>
</comment>
<gene>
    <name evidence="6" type="ORF">E4U56_005334</name>
</gene>
<proteinExistence type="inferred from homology"/>
<dbReference type="AlphaFoldDB" id="A0A9P7ML29"/>
<dbReference type="SMART" id="SM00823">
    <property type="entry name" value="PKS_PP"/>
    <property type="match status" value="1"/>
</dbReference>
<dbReference type="Proteomes" id="UP000784919">
    <property type="component" value="Unassembled WGS sequence"/>
</dbReference>
<dbReference type="PROSITE" id="PS00455">
    <property type="entry name" value="AMP_BINDING"/>
    <property type="match status" value="1"/>
</dbReference>
<dbReference type="Gene3D" id="3.40.50.720">
    <property type="entry name" value="NAD(P)-binding Rossmann-like Domain"/>
    <property type="match status" value="1"/>
</dbReference>
<comment type="caution">
    <text evidence="6">The sequence shown here is derived from an EMBL/GenBank/DDBJ whole genome shotgun (WGS) entry which is preliminary data.</text>
</comment>
<evidence type="ECO:0000256" key="4">
    <source>
        <dbReference type="ARBA" id="ARBA00029454"/>
    </source>
</evidence>
<dbReference type="PANTHER" id="PTHR43439:SF2">
    <property type="entry name" value="ENZYME, PUTATIVE (JCVI)-RELATED"/>
    <property type="match status" value="1"/>
</dbReference>
<dbReference type="InterPro" id="IPR009081">
    <property type="entry name" value="PP-bd_ACP"/>
</dbReference>
<dbReference type="Pfam" id="PF00501">
    <property type="entry name" value="AMP-binding"/>
    <property type="match status" value="1"/>
</dbReference>
<dbReference type="InterPro" id="IPR000873">
    <property type="entry name" value="AMP-dep_synth/lig_dom"/>
</dbReference>
<sequence>MTATKNTMAQQPNYTPRLFPAVVDEIAASEPQCPYIYQSRSADLKDGWAPVSFGELANAVNYVAHLIARTVKPESKDEFPTLVYMGHNDVRIGIVTLAAIKAGCQAFFISPRNTPEMQRSLFQDTNSKHIWYAESFSSAVQTWIEGRDMTCWQVPAPEEWLRAETTPFPYNKTYQEARFDPLVVLHTSGSTGTPKPIIVRQGGMAIADEYRATLQPFGGGEYFGRYWETHATRMLSLMPGFHAGGVLVNFLTGPIYFRVPIALPPPGRPLTAELAIECLVHSGADAVLMPPSILEEVSKRDGGVDALRRLNFVTFGGGNLSQDVGDRLVGHGVTLVNVIGSTESATTALYFQSDPKSWQYFIINAEQMGAEWVLHDKEENIYQLVVRRKDAHDPLDQQCFYTFPEATEWATGDLYKAHPTREGNWMYQGRADDVIVFSNGEKLNPVTIEAGVKGHPLLRGSLVVGQDKFQPAIFLEPYTQPASEDEARKLIEEVWPLIDELNKQTVSHGRISRQLVALTDPDMPLPRTSKGSLQRVIANRMYQQRADGLFQRADAVDAADVHTLDVSSQISMLESLLSLLVDKMKISHIDAHQDFFSAGMDSLQVLTLTRLLKAGFETAGVHVSPAAIAPRAVYSNPTPRKLAKHLYASTKATGQGETEENGPENGTEVAAWHRLVRQYTQDLPARHGQADKPHPLDRDQTILVTGTTGSLGAYMLHILCKSPNVKSVIALNRGQDGGASRQPGINSERGLTTNFAKVTFLSCDVSKPGLGISAEAYSVLLETCDRIIHNAWPVNFNLDVSTFEPYIRGVRTLVDFAHAAQKQVPLIFVSSIGSVGGWTRREEPIPEEQLPDPTLAVMGYGLSKAAGSLILDAAAEHSGVIGASVRVGQIAGPRGEKGRWNPQEFLPSMIASSVHMGILPVDLGALDVVDWIPVEDVARSMLDLAGITQMKTLDDISGYFHLVNPHQARWEDMAVAIQDVYRGSIHRLVSFEEWLQALEDAASAAAGVEGKLGLDVDENPAIKLLDTFRGFVQAKRAGQGHLVYETKRLVKQSRTAAEMGPVDGELMRRWCRQWNFAG</sequence>
<dbReference type="InterPro" id="IPR006162">
    <property type="entry name" value="Ppantetheine_attach_site"/>
</dbReference>
<evidence type="ECO:0000313" key="7">
    <source>
        <dbReference type="Proteomes" id="UP000784919"/>
    </source>
</evidence>
<name>A0A9P7ML29_9HYPO</name>
<dbReference type="SUPFAM" id="SSF51735">
    <property type="entry name" value="NAD(P)-binding Rossmann-fold domains"/>
    <property type="match status" value="1"/>
</dbReference>
<dbReference type="Pfam" id="PF00550">
    <property type="entry name" value="PP-binding"/>
    <property type="match status" value="1"/>
</dbReference>
<evidence type="ECO:0000256" key="2">
    <source>
        <dbReference type="ARBA" id="ARBA00022553"/>
    </source>
</evidence>
<dbReference type="Gene3D" id="1.10.1200.10">
    <property type="entry name" value="ACP-like"/>
    <property type="match status" value="1"/>
</dbReference>
<dbReference type="InterPro" id="IPR036736">
    <property type="entry name" value="ACP-like_sf"/>
</dbReference>
<dbReference type="InterPro" id="IPR020806">
    <property type="entry name" value="PKS_PP-bd"/>
</dbReference>
<organism evidence="6 7">
    <name type="scientific">Claviceps arundinis</name>
    <dbReference type="NCBI Taxonomy" id="1623583"/>
    <lineage>
        <taxon>Eukaryota</taxon>
        <taxon>Fungi</taxon>
        <taxon>Dikarya</taxon>
        <taxon>Ascomycota</taxon>
        <taxon>Pezizomycotina</taxon>
        <taxon>Sordariomycetes</taxon>
        <taxon>Hypocreomycetidae</taxon>
        <taxon>Hypocreales</taxon>
        <taxon>Clavicipitaceae</taxon>
        <taxon>Claviceps</taxon>
    </lineage>
</organism>
<evidence type="ECO:0000259" key="5">
    <source>
        <dbReference type="PROSITE" id="PS50075"/>
    </source>
</evidence>
<dbReference type="InterPro" id="IPR013120">
    <property type="entry name" value="FAR_NAD-bd"/>
</dbReference>
<dbReference type="GO" id="GO:0031177">
    <property type="term" value="F:phosphopantetheine binding"/>
    <property type="evidence" value="ECO:0007669"/>
    <property type="project" value="InterPro"/>
</dbReference>
<dbReference type="PROSITE" id="PS00012">
    <property type="entry name" value="PHOSPHOPANTETHEINE"/>
    <property type="match status" value="1"/>
</dbReference>
<dbReference type="PANTHER" id="PTHR43439">
    <property type="entry name" value="PHENYLACETATE-COENZYME A LIGASE"/>
    <property type="match status" value="1"/>
</dbReference>
<dbReference type="Pfam" id="PF07993">
    <property type="entry name" value="NAD_binding_4"/>
    <property type="match status" value="1"/>
</dbReference>
<accession>A0A9P7ML29</accession>
<dbReference type="InterPro" id="IPR036291">
    <property type="entry name" value="NAD(P)-bd_dom_sf"/>
</dbReference>
<evidence type="ECO:0000256" key="3">
    <source>
        <dbReference type="ARBA" id="ARBA00022857"/>
    </source>
</evidence>
<dbReference type="EMBL" id="SRPS01000375">
    <property type="protein sequence ID" value="KAG5958754.1"/>
    <property type="molecule type" value="Genomic_DNA"/>
</dbReference>
<evidence type="ECO:0000313" key="6">
    <source>
        <dbReference type="EMBL" id="KAG5958754.1"/>
    </source>
</evidence>
<dbReference type="SUPFAM" id="SSF56801">
    <property type="entry name" value="Acetyl-CoA synthetase-like"/>
    <property type="match status" value="1"/>
</dbReference>
<dbReference type="SUPFAM" id="SSF47336">
    <property type="entry name" value="ACP-like"/>
    <property type="match status" value="1"/>
</dbReference>
<keyword evidence="2" id="KW-0597">Phosphoprotein</keyword>
<protein>
    <submittedName>
        <fullName evidence="6">NRPS-like protein biosynthetic cluster</fullName>
    </submittedName>
</protein>
<dbReference type="Gene3D" id="3.40.50.12780">
    <property type="entry name" value="N-terminal domain of ligase-like"/>
    <property type="match status" value="1"/>
</dbReference>
<dbReference type="OrthoDB" id="429813at2759"/>
<evidence type="ECO:0000256" key="1">
    <source>
        <dbReference type="ARBA" id="ARBA00022450"/>
    </source>
</evidence>
<keyword evidence="1" id="KW-0596">Phosphopantetheine</keyword>